<feature type="compositionally biased region" description="Basic and acidic residues" evidence="1">
    <location>
        <begin position="162"/>
        <end position="172"/>
    </location>
</feature>
<keyword evidence="3" id="KW-1185">Reference proteome</keyword>
<evidence type="ECO:0000313" key="2">
    <source>
        <dbReference type="EMBL" id="PIC34255.1"/>
    </source>
</evidence>
<dbReference type="OrthoDB" id="5845476at2759"/>
<proteinExistence type="predicted"/>
<comment type="caution">
    <text evidence="2">The sequence shown here is derived from an EMBL/GenBank/DDBJ whole genome shotgun (WGS) entry which is preliminary data.</text>
</comment>
<feature type="compositionally biased region" description="Basic and acidic residues" evidence="1">
    <location>
        <begin position="92"/>
        <end position="101"/>
    </location>
</feature>
<gene>
    <name evidence="2" type="primary">Cni-R07H5.9</name>
    <name evidence="2" type="synonym">Cnig_chr_IV.g13965</name>
    <name evidence="2" type="ORF">B9Z55_013965</name>
</gene>
<evidence type="ECO:0000256" key="1">
    <source>
        <dbReference type="SAM" id="MobiDB-lite"/>
    </source>
</evidence>
<accession>A0A2G5U3Y8</accession>
<dbReference type="PANTHER" id="PTHR31430:SF3">
    <property type="entry name" value="KINESIN MOTOR DOMAIN-CONTAINING PROTEIN"/>
    <property type="match status" value="1"/>
</dbReference>
<dbReference type="AlphaFoldDB" id="A0A2G5U3Y8"/>
<dbReference type="STRING" id="1611254.A0A2G5U3Y8"/>
<sequence>MSAAATNQSNQPNSNISSSDLQMLLPKCLELIGNETKSAELRIAYDAPTNQTTYQYALVWEDPSHGAEEKYRVAVTEANKIMLALKAKKMGKSSDFKKGSKETIPQEQKIQVESHYQELPFPPDLRSRSQCEKNEKPNSSSTSSTTSSSDLTSSSGNSTVAESEKSTKKTCESSKSYRPLKLESVGCLNDLEKVSVKVIVIDDKNFRGKLRPISSIRSTMSTNLKKVLTDVIHQNFENLSYEQLVRTCGILYAFHDHKRSQKLRRVRPSDVDNLKLHNLPRLKGSVVVILDIVNYIEKGKRVRIQILEEEE</sequence>
<name>A0A2G5U3Y8_9PELO</name>
<evidence type="ECO:0000313" key="3">
    <source>
        <dbReference type="Proteomes" id="UP000230233"/>
    </source>
</evidence>
<dbReference type="Proteomes" id="UP000230233">
    <property type="component" value="Chromosome IV"/>
</dbReference>
<dbReference type="EMBL" id="PDUG01000004">
    <property type="protein sequence ID" value="PIC34255.1"/>
    <property type="molecule type" value="Genomic_DNA"/>
</dbReference>
<reference evidence="3" key="1">
    <citation type="submission" date="2017-10" db="EMBL/GenBank/DDBJ databases">
        <title>Rapid genome shrinkage in a self-fertile nematode reveals novel sperm competition proteins.</title>
        <authorList>
            <person name="Yin D."/>
            <person name="Schwarz E.M."/>
            <person name="Thomas C.G."/>
            <person name="Felde R.L."/>
            <person name="Korf I.F."/>
            <person name="Cutter A.D."/>
            <person name="Schartner C.M."/>
            <person name="Ralston E.J."/>
            <person name="Meyer B.J."/>
            <person name="Haag E.S."/>
        </authorList>
    </citation>
    <scope>NUCLEOTIDE SEQUENCE [LARGE SCALE GENOMIC DNA]</scope>
    <source>
        <strain evidence="3">JU1422</strain>
    </source>
</reference>
<feature type="region of interest" description="Disordered" evidence="1">
    <location>
        <begin position="92"/>
        <end position="173"/>
    </location>
</feature>
<feature type="compositionally biased region" description="Basic and acidic residues" evidence="1">
    <location>
        <begin position="125"/>
        <end position="136"/>
    </location>
</feature>
<organism evidence="2 3">
    <name type="scientific">Caenorhabditis nigoni</name>
    <dbReference type="NCBI Taxonomy" id="1611254"/>
    <lineage>
        <taxon>Eukaryota</taxon>
        <taxon>Metazoa</taxon>
        <taxon>Ecdysozoa</taxon>
        <taxon>Nematoda</taxon>
        <taxon>Chromadorea</taxon>
        <taxon>Rhabditida</taxon>
        <taxon>Rhabditina</taxon>
        <taxon>Rhabditomorpha</taxon>
        <taxon>Rhabditoidea</taxon>
        <taxon>Rhabditidae</taxon>
        <taxon>Peloderinae</taxon>
        <taxon>Caenorhabditis</taxon>
    </lineage>
</organism>
<feature type="compositionally biased region" description="Low complexity" evidence="1">
    <location>
        <begin position="139"/>
        <end position="159"/>
    </location>
</feature>
<protein>
    <submittedName>
        <fullName evidence="2">Uncharacterized protein</fullName>
    </submittedName>
</protein>
<dbReference type="PANTHER" id="PTHR31430">
    <property type="entry name" value="PROTEIN CBG22332-RELATED"/>
    <property type="match status" value="1"/>
</dbReference>